<keyword evidence="2" id="KW-1185">Reference proteome</keyword>
<feature type="region of interest" description="Disordered" evidence="1">
    <location>
        <begin position="108"/>
        <end position="175"/>
    </location>
</feature>
<accession>A0AAJ6YQX9</accession>
<sequence>MKCAVRCAHLCLCACMQGSDFHVPGQNFSAQPGGQVGGGGGSIGVPGGRGPPLGGVQLIDQTTSVITSGISTTGQIQIAPGSNIQSQPAQGPTVSATSVHNLSVQEMGKPTHLQSQPPTVQQVYIQNSSRSTSQNYYPTGPRTQQPRSLTHRGAQPGNQNQVVGMPGVGGAGGQPTAIYPHPSITMQPSTMYVQGQVSGLHTNPHQQNIYSMNNQMPMQYSGPPQRHQTNQNQFQYQPYQTHALLTSNLFGYAHGAQHPGYFFHQPPNAPLNINRTNANTVNNGNQHMSGPLTGAQAATIVPQGTLQQSQQAQAMHSMSISLPQTDVYSGFNNSLGNVSTRSKKPRTKAITDIVNPNTGKNISAEIYKDDITTQSGESSNRESPQSLNCNADLLVADFAARVAKLASESASSSSIIEIDNGSVCSQVKNQNLVTVRSRLPESSKLNQYNHDSIDSRKSITGSTLQIEQLESLETG</sequence>
<dbReference type="KEGG" id="csol:105365950"/>
<evidence type="ECO:0000256" key="1">
    <source>
        <dbReference type="SAM" id="MobiDB-lite"/>
    </source>
</evidence>
<feature type="compositionally biased region" description="Polar residues" evidence="1">
    <location>
        <begin position="112"/>
        <end position="148"/>
    </location>
</feature>
<dbReference type="AlphaFoldDB" id="A0AAJ6YQX9"/>
<evidence type="ECO:0000313" key="3">
    <source>
        <dbReference type="RefSeq" id="XP_011502551.1"/>
    </source>
</evidence>
<gene>
    <name evidence="3" type="primary">LOC105365950</name>
</gene>
<dbReference type="Proteomes" id="UP000695007">
    <property type="component" value="Unplaced"/>
</dbReference>
<proteinExistence type="predicted"/>
<dbReference type="GeneID" id="105365950"/>
<reference evidence="3" key="1">
    <citation type="submission" date="2025-08" db="UniProtKB">
        <authorList>
            <consortium name="RefSeq"/>
        </authorList>
    </citation>
    <scope>IDENTIFICATION</scope>
</reference>
<evidence type="ECO:0000313" key="2">
    <source>
        <dbReference type="Proteomes" id="UP000695007"/>
    </source>
</evidence>
<organism evidence="2 3">
    <name type="scientific">Ceratosolen solmsi marchali</name>
    <dbReference type="NCBI Taxonomy" id="326594"/>
    <lineage>
        <taxon>Eukaryota</taxon>
        <taxon>Metazoa</taxon>
        <taxon>Ecdysozoa</taxon>
        <taxon>Arthropoda</taxon>
        <taxon>Hexapoda</taxon>
        <taxon>Insecta</taxon>
        <taxon>Pterygota</taxon>
        <taxon>Neoptera</taxon>
        <taxon>Endopterygota</taxon>
        <taxon>Hymenoptera</taxon>
        <taxon>Apocrita</taxon>
        <taxon>Proctotrupomorpha</taxon>
        <taxon>Chalcidoidea</taxon>
        <taxon>Agaonidae</taxon>
        <taxon>Agaoninae</taxon>
        <taxon>Ceratosolen</taxon>
    </lineage>
</organism>
<dbReference type="RefSeq" id="XP_011502551.1">
    <property type="nucleotide sequence ID" value="XM_011504249.1"/>
</dbReference>
<name>A0AAJ6YQX9_9HYME</name>
<protein>
    <submittedName>
        <fullName evidence="3">Uncharacterized protein LOC105365950</fullName>
    </submittedName>
</protein>